<dbReference type="InterPro" id="IPR043749">
    <property type="entry name" value="DUF5694"/>
</dbReference>
<dbReference type="Proteomes" id="UP000188604">
    <property type="component" value="Chromosome"/>
</dbReference>
<protein>
    <recommendedName>
        <fullName evidence="4">TraB/GumN family protein</fullName>
    </recommendedName>
</protein>
<organism evidence="2 3">
    <name type="scientific">Neoasaia chiangmaiensis</name>
    <dbReference type="NCBI Taxonomy" id="320497"/>
    <lineage>
        <taxon>Bacteria</taxon>
        <taxon>Pseudomonadati</taxon>
        <taxon>Pseudomonadota</taxon>
        <taxon>Alphaproteobacteria</taxon>
        <taxon>Acetobacterales</taxon>
        <taxon>Acetobacteraceae</taxon>
        <taxon>Neoasaia</taxon>
    </lineage>
</organism>
<sequence length="359" mass="39415">MIRATVIFLLVASALFHNAQAQQYHPSFRPDAMSDRPFGPPNEVLVLGTPHLSGLPNSFRPDMLEPVLTRLGTWHPSAIATENSSGLLCDAMRHQGESQASSVDHYCSDPTLAGKAAGLTVVAANAEADRTLAAWPATPTPAQRRRLALIFLAAGEPTSALVQWLRLPDAEQRADDGLTDELVTKLKVQATRKNESNLIGAKLAARLGLERVWSVDSQYFWDMPISEKAYAAALGKAWDNSATKARGIEETALYAQIGQPNGLLAVYRAFNAPSYAIQAYRSDWGAALKEPSPQGYGRHYVGYWETRNLRMVANIREVLTREPGTRMLAIVGASHKAYYEAYLDQMRDVNLINAEAVLR</sequence>
<keyword evidence="1" id="KW-0732">Signal</keyword>
<evidence type="ECO:0008006" key="4">
    <source>
        <dbReference type="Google" id="ProtNLM"/>
    </source>
</evidence>
<proteinExistence type="predicted"/>
<dbReference type="Pfam" id="PF18950">
    <property type="entry name" value="DUF5694"/>
    <property type="match status" value="1"/>
</dbReference>
<evidence type="ECO:0000313" key="3">
    <source>
        <dbReference type="Proteomes" id="UP000188604"/>
    </source>
</evidence>
<reference evidence="2 3" key="1">
    <citation type="submission" date="2016-03" db="EMBL/GenBank/DDBJ databases">
        <title>Acetic acid bacteria sequencing.</title>
        <authorList>
            <person name="Brandt J."/>
            <person name="Jakob F."/>
            <person name="Vogel R.F."/>
        </authorList>
    </citation>
    <scope>NUCLEOTIDE SEQUENCE [LARGE SCALE GENOMIC DNA]</scope>
    <source>
        <strain evidence="2 3">NBRC 101099</strain>
    </source>
</reference>
<feature type="chain" id="PRO_5013138055" description="TraB/GumN family protein" evidence="1">
    <location>
        <begin position="22"/>
        <end position="359"/>
    </location>
</feature>
<gene>
    <name evidence="2" type="ORF">A0U93_05400</name>
</gene>
<feature type="signal peptide" evidence="1">
    <location>
        <begin position="1"/>
        <end position="21"/>
    </location>
</feature>
<keyword evidence="3" id="KW-1185">Reference proteome</keyword>
<evidence type="ECO:0000256" key="1">
    <source>
        <dbReference type="SAM" id="SignalP"/>
    </source>
</evidence>
<dbReference type="STRING" id="320497.A0U93_05400"/>
<dbReference type="OrthoDB" id="69432at2"/>
<evidence type="ECO:0000313" key="2">
    <source>
        <dbReference type="EMBL" id="AQS89310.1"/>
    </source>
</evidence>
<accession>A0A1U9KUI5</accession>
<dbReference type="EMBL" id="CP014691">
    <property type="protein sequence ID" value="AQS89310.1"/>
    <property type="molecule type" value="Genomic_DNA"/>
</dbReference>
<dbReference type="AlphaFoldDB" id="A0A1U9KUI5"/>
<name>A0A1U9KUI5_9PROT</name>
<dbReference type="KEGG" id="nch:A0U93_05400"/>